<evidence type="ECO:0000256" key="11">
    <source>
        <dbReference type="ARBA" id="ARBA00058454"/>
    </source>
</evidence>
<dbReference type="GO" id="GO:0046872">
    <property type="term" value="F:metal ion binding"/>
    <property type="evidence" value="ECO:0007669"/>
    <property type="project" value="UniProtKB-KW"/>
</dbReference>
<name>A0ABD1Z5N4_9MARC</name>
<keyword evidence="13" id="KW-0999">Mitochondrion inner membrane</keyword>
<evidence type="ECO:0000313" key="15">
    <source>
        <dbReference type="EMBL" id="KAL2642037.1"/>
    </source>
</evidence>
<dbReference type="InterPro" id="IPR035427">
    <property type="entry name" value="Tim10-like_dom_sf"/>
</dbReference>
<keyword evidence="16" id="KW-1185">Reference proteome</keyword>
<dbReference type="Proteomes" id="UP001605036">
    <property type="component" value="Unassembled WGS sequence"/>
</dbReference>
<protein>
    <recommendedName>
        <fullName evidence="13">Mitochondrial import inner membrane translocase subunit</fullName>
    </recommendedName>
</protein>
<evidence type="ECO:0000256" key="10">
    <source>
        <dbReference type="ARBA" id="ARBA00023186"/>
    </source>
</evidence>
<gene>
    <name evidence="15" type="ORF">R1flu_009624</name>
</gene>
<evidence type="ECO:0000256" key="1">
    <source>
        <dbReference type="ARBA" id="ARBA00004569"/>
    </source>
</evidence>
<dbReference type="GO" id="GO:0045039">
    <property type="term" value="P:protein insertion into mitochondrial inner membrane"/>
    <property type="evidence" value="ECO:0007669"/>
    <property type="project" value="UniProtKB-ARBA"/>
</dbReference>
<dbReference type="AlphaFoldDB" id="A0ABD1Z5N4"/>
<evidence type="ECO:0000256" key="13">
    <source>
        <dbReference type="RuleBase" id="RU367043"/>
    </source>
</evidence>
<dbReference type="Pfam" id="PF02953">
    <property type="entry name" value="zf-Tim10_DDP"/>
    <property type="match status" value="1"/>
</dbReference>
<keyword evidence="4" id="KW-0479">Metal-binding</keyword>
<keyword evidence="13" id="KW-0472">Membrane</keyword>
<evidence type="ECO:0000256" key="9">
    <source>
        <dbReference type="ARBA" id="ARBA00023157"/>
    </source>
</evidence>
<comment type="function">
    <text evidence="11">Mitochondrial intermembrane chaperone that participates in the import and insertion of some multi-pass transmembrane proteins into the mitochondrial inner membrane. Also required for the transfer of beta-barrel precursors from the TOM complex to the sorting and assembly machinery (SAM complex) of the outer membrane. Acts as a chaperone-like protein that protects the hydrophobic precursors from aggregation and guide them through the mitochondrial intermembrane space. The TIM8-TIM13 complex mediates the import of some proteins while the predominant TIM9-TIM10 70 kDa complex mediates the import of much more proteins.</text>
</comment>
<comment type="caution">
    <text evidence="15">The sequence shown here is derived from an EMBL/GenBank/DDBJ whole genome shotgun (WGS) entry which is preliminary data.</text>
</comment>
<keyword evidence="5" id="KW-0862">Zinc</keyword>
<evidence type="ECO:0000313" key="16">
    <source>
        <dbReference type="Proteomes" id="UP001605036"/>
    </source>
</evidence>
<evidence type="ECO:0000256" key="3">
    <source>
        <dbReference type="ARBA" id="ARBA00022448"/>
    </source>
</evidence>
<dbReference type="GO" id="GO:0015031">
    <property type="term" value="P:protein transport"/>
    <property type="evidence" value="ECO:0007669"/>
    <property type="project" value="UniProtKB-KW"/>
</dbReference>
<keyword evidence="9 13" id="KW-1015">Disulfide bond</keyword>
<evidence type="ECO:0000256" key="6">
    <source>
        <dbReference type="ARBA" id="ARBA00022927"/>
    </source>
</evidence>
<dbReference type="InterPro" id="IPR004217">
    <property type="entry name" value="Tim10-like"/>
</dbReference>
<evidence type="ECO:0000259" key="14">
    <source>
        <dbReference type="Pfam" id="PF02953"/>
    </source>
</evidence>
<keyword evidence="6 13" id="KW-0653">Protein transport</keyword>
<dbReference type="FunFam" id="1.10.287.810:FF:000001">
    <property type="entry name" value="mitochondrial import inner membrane translocase subunit TIM13"/>
    <property type="match status" value="1"/>
</dbReference>
<evidence type="ECO:0000256" key="7">
    <source>
        <dbReference type="ARBA" id="ARBA00023010"/>
    </source>
</evidence>
<dbReference type="SUPFAM" id="SSF144122">
    <property type="entry name" value="Tim10-like"/>
    <property type="match status" value="1"/>
</dbReference>
<dbReference type="GO" id="GO:0042719">
    <property type="term" value="C:mitochondrial intermembrane space chaperone complex"/>
    <property type="evidence" value="ECO:0007669"/>
    <property type="project" value="UniProtKB-ARBA"/>
</dbReference>
<dbReference type="Gene3D" id="1.10.287.810">
    <property type="entry name" value="Mitochondrial import inner membrane translocase subunit tim13 like domains"/>
    <property type="match status" value="1"/>
</dbReference>
<evidence type="ECO:0000256" key="4">
    <source>
        <dbReference type="ARBA" id="ARBA00022723"/>
    </source>
</evidence>
<comment type="domain">
    <text evidence="13">The twin CX3C motif contains 4 conserved Cys residues that form 2 disulfide bonds in the mitochondrial intermembrane space.</text>
</comment>
<organism evidence="15 16">
    <name type="scientific">Riccia fluitans</name>
    <dbReference type="NCBI Taxonomy" id="41844"/>
    <lineage>
        <taxon>Eukaryota</taxon>
        <taxon>Viridiplantae</taxon>
        <taxon>Streptophyta</taxon>
        <taxon>Embryophyta</taxon>
        <taxon>Marchantiophyta</taxon>
        <taxon>Marchantiopsida</taxon>
        <taxon>Marchantiidae</taxon>
        <taxon>Marchantiales</taxon>
        <taxon>Ricciaceae</taxon>
        <taxon>Riccia</taxon>
    </lineage>
</organism>
<dbReference type="GO" id="GO:0005743">
    <property type="term" value="C:mitochondrial inner membrane"/>
    <property type="evidence" value="ECO:0007669"/>
    <property type="project" value="UniProtKB-SubCell"/>
</dbReference>
<evidence type="ECO:0000256" key="12">
    <source>
        <dbReference type="ARBA" id="ARBA00064596"/>
    </source>
</evidence>
<accession>A0ABD1Z5N4</accession>
<reference evidence="15 16" key="1">
    <citation type="submission" date="2024-09" db="EMBL/GenBank/DDBJ databases">
        <title>Chromosome-scale assembly of Riccia fluitans.</title>
        <authorList>
            <person name="Paukszto L."/>
            <person name="Sawicki J."/>
            <person name="Karawczyk K."/>
            <person name="Piernik-Szablinska J."/>
            <person name="Szczecinska M."/>
            <person name="Mazdziarz M."/>
        </authorList>
    </citation>
    <scope>NUCLEOTIDE SEQUENCE [LARGE SCALE GENOMIC DNA]</scope>
    <source>
        <strain evidence="15">Rf_01</strain>
        <tissue evidence="15">Aerial parts of the thallus</tissue>
    </source>
</reference>
<evidence type="ECO:0000256" key="8">
    <source>
        <dbReference type="ARBA" id="ARBA00023128"/>
    </source>
</evidence>
<keyword evidence="7 13" id="KW-0811">Translocation</keyword>
<dbReference type="EMBL" id="JBHFFA010000002">
    <property type="protein sequence ID" value="KAL2642037.1"/>
    <property type="molecule type" value="Genomic_DNA"/>
</dbReference>
<proteinExistence type="inferred from homology"/>
<keyword evidence="3 13" id="KW-0813">Transport</keyword>
<feature type="domain" description="Tim10-like" evidence="14">
    <location>
        <begin position="62"/>
        <end position="120"/>
    </location>
</feature>
<comment type="subcellular location">
    <subcellularLocation>
        <location evidence="13">Mitochondrion inner membrane</location>
        <topology evidence="13">Peripheral membrane protein</topology>
        <orientation evidence="13">Intermembrane side</orientation>
    </subcellularLocation>
    <subcellularLocation>
        <location evidence="1">Mitochondrion intermembrane space</location>
    </subcellularLocation>
</comment>
<sequence>MIEEGTETHEREIIAFTSLSRRIHYQVQRKCGILRLTIMDPFGAPPSSLSGNQPSNEHMMGQLKQQLAQAYAEEFFSTVRDKCFTKCVPKPGSSLSGSESSCITRCVERYIEATGIVSRAVFTALPR</sequence>
<comment type="similarity">
    <text evidence="2 13">Belongs to the small Tim family.</text>
</comment>
<evidence type="ECO:0000256" key="2">
    <source>
        <dbReference type="ARBA" id="ARBA00006720"/>
    </source>
</evidence>
<keyword evidence="8 13" id="KW-0496">Mitochondrion</keyword>
<comment type="subunit">
    <text evidence="12">Heterohexamer; composed of 3 copies of TIM8 and 3 copies of TIM13, named soluble 70 kDa complex. Associates with the TIM22 complex, whose core is composed of TIM22.</text>
</comment>
<evidence type="ECO:0000256" key="5">
    <source>
        <dbReference type="ARBA" id="ARBA00022833"/>
    </source>
</evidence>
<keyword evidence="10 13" id="KW-0143">Chaperone</keyword>